<evidence type="ECO:0000256" key="6">
    <source>
        <dbReference type="ARBA" id="ARBA00057269"/>
    </source>
</evidence>
<sequence>MAESKRDNQINARGDHAVETGSSREQHELDMLPESPNSSDSETMIETGNGRGRFRVLAIMVALSLSVFVAALDQTIMSTAIPTITAKLDSAAGYTWIGGAYLLANAAGAPIWSKLSDIWGRKPILLLAVAWFFISSIICATAVNMQMLIAGRALQGTAGGGLFQLVTITISDLFSVRRRSLYLGFIEFMWALAGGVGPLLGGAFSEYVSWRWNYWVNLPISGTTFVLLLLFLDVHNPKTPVLEGVRAIDWFGCLSILGLTLMVLLGINFGGETFPWKSPQVICLIIFGSFCSLLFIYSEKRLAKYPIMPFSLFKSASNIAVLVVSFTHGFVFIASEYYLPLYLQSVKQASPMRSGLLVLPLIVVEAMMGVLSGAIIHRTGRYLELIWIGCVLCTVGNGLYIHLNATSSLGEIIGFQVVMGLGAGLLFEPPLIALQNLASQEDTAAATATQGFIRNLATSASVVIGGVVFQNSMNKQASKLKAAGLPDSLAQRLSGNSAAASITIIKTIKDPLQLLAVKKAFSWSLHNMWILYTAIAAVGIVASAFITSEKLNKEHVETKTGLRKEKSESGGVLVTAV</sequence>
<feature type="transmembrane region" description="Helical" evidence="10">
    <location>
        <begin position="319"/>
        <end position="338"/>
    </location>
</feature>
<evidence type="ECO:0000256" key="7">
    <source>
        <dbReference type="ARBA" id="ARBA00069956"/>
    </source>
</evidence>
<keyword evidence="3 10" id="KW-0812">Transmembrane</keyword>
<evidence type="ECO:0000256" key="9">
    <source>
        <dbReference type="SAM" id="MobiDB-lite"/>
    </source>
</evidence>
<feature type="transmembrane region" description="Helical" evidence="10">
    <location>
        <begin position="124"/>
        <end position="147"/>
    </location>
</feature>
<dbReference type="SUPFAM" id="SSF103473">
    <property type="entry name" value="MFS general substrate transporter"/>
    <property type="match status" value="1"/>
</dbReference>
<evidence type="ECO:0000256" key="5">
    <source>
        <dbReference type="ARBA" id="ARBA00023136"/>
    </source>
</evidence>
<evidence type="ECO:0000256" key="3">
    <source>
        <dbReference type="ARBA" id="ARBA00022692"/>
    </source>
</evidence>
<comment type="similarity">
    <text evidence="2">Belongs to the major facilitator superfamily. TCR/Tet family.</text>
</comment>
<evidence type="ECO:0000256" key="10">
    <source>
        <dbReference type="SAM" id="Phobius"/>
    </source>
</evidence>
<feature type="transmembrane region" description="Helical" evidence="10">
    <location>
        <begin position="383"/>
        <end position="403"/>
    </location>
</feature>
<feature type="transmembrane region" description="Helical" evidence="10">
    <location>
        <begin position="358"/>
        <end position="376"/>
    </location>
</feature>
<evidence type="ECO:0000256" key="4">
    <source>
        <dbReference type="ARBA" id="ARBA00022989"/>
    </source>
</evidence>
<dbReference type="CDD" id="cd17502">
    <property type="entry name" value="MFS_Azr1_MDR_like"/>
    <property type="match status" value="1"/>
</dbReference>
<feature type="region of interest" description="Disordered" evidence="9">
    <location>
        <begin position="1"/>
        <end position="45"/>
    </location>
</feature>
<evidence type="ECO:0000256" key="8">
    <source>
        <dbReference type="ARBA" id="ARBA00083178"/>
    </source>
</evidence>
<gene>
    <name evidence="12" type="ORF">MPDQ_006155</name>
</gene>
<dbReference type="InterPro" id="IPR011701">
    <property type="entry name" value="MFS"/>
</dbReference>
<evidence type="ECO:0000313" key="12">
    <source>
        <dbReference type="EMBL" id="TQB76974.1"/>
    </source>
</evidence>
<dbReference type="OrthoDB" id="10021397at2759"/>
<dbReference type="Proteomes" id="UP000319663">
    <property type="component" value="Unassembled WGS sequence"/>
</dbReference>
<keyword evidence="5 10" id="KW-0472">Membrane</keyword>
<dbReference type="Pfam" id="PF07690">
    <property type="entry name" value="MFS_1"/>
    <property type="match status" value="1"/>
</dbReference>
<feature type="compositionally biased region" description="Polar residues" evidence="9">
    <location>
        <begin position="35"/>
        <end position="45"/>
    </location>
</feature>
<feature type="transmembrane region" description="Helical" evidence="10">
    <location>
        <begin position="409"/>
        <end position="427"/>
    </location>
</feature>
<name>A0A507R5H1_MONPU</name>
<feature type="transmembrane region" description="Helical" evidence="10">
    <location>
        <begin position="54"/>
        <end position="72"/>
    </location>
</feature>
<feature type="transmembrane region" description="Helical" evidence="10">
    <location>
        <begin position="181"/>
        <end position="200"/>
    </location>
</feature>
<feature type="transmembrane region" description="Helical" evidence="10">
    <location>
        <begin position="279"/>
        <end position="298"/>
    </location>
</feature>
<dbReference type="PRINTS" id="PR01036">
    <property type="entry name" value="TCRTETB"/>
</dbReference>
<feature type="transmembrane region" description="Helical" evidence="10">
    <location>
        <begin position="212"/>
        <end position="235"/>
    </location>
</feature>
<reference evidence="12 13" key="1">
    <citation type="submission" date="2019-06" db="EMBL/GenBank/DDBJ databases">
        <title>Wine fermentation using esterase from Monascus purpureus.</title>
        <authorList>
            <person name="Geng C."/>
            <person name="Zhang Y."/>
        </authorList>
    </citation>
    <scope>NUCLEOTIDE SEQUENCE [LARGE SCALE GENOMIC DNA]</scope>
    <source>
        <strain evidence="12">HQ1</strain>
    </source>
</reference>
<feature type="transmembrane region" description="Helical" evidence="10">
    <location>
        <begin position="528"/>
        <end position="546"/>
    </location>
</feature>
<accession>A0A507R5H1</accession>
<dbReference type="GO" id="GO:0005886">
    <property type="term" value="C:plasma membrane"/>
    <property type="evidence" value="ECO:0007669"/>
    <property type="project" value="TreeGrafter"/>
</dbReference>
<dbReference type="PANTHER" id="PTHR23501:SF158">
    <property type="entry name" value="TRANSPORTER, PUTATIVE (AFU_ORTHOLOGUE AFUA_5G14490)-RELATED"/>
    <property type="match status" value="1"/>
</dbReference>
<dbReference type="EMBL" id="VIFY01000005">
    <property type="protein sequence ID" value="TQB76974.1"/>
    <property type="molecule type" value="Genomic_DNA"/>
</dbReference>
<dbReference type="PANTHER" id="PTHR23501">
    <property type="entry name" value="MAJOR FACILITATOR SUPERFAMILY"/>
    <property type="match status" value="1"/>
</dbReference>
<dbReference type="AlphaFoldDB" id="A0A507R5H1"/>
<dbReference type="GO" id="GO:0022857">
    <property type="term" value="F:transmembrane transporter activity"/>
    <property type="evidence" value="ECO:0007669"/>
    <property type="project" value="InterPro"/>
</dbReference>
<comment type="caution">
    <text evidence="12">The sequence shown here is derived from an EMBL/GenBank/DDBJ whole genome shotgun (WGS) entry which is preliminary data.</text>
</comment>
<keyword evidence="13" id="KW-1185">Reference proteome</keyword>
<comment type="subcellular location">
    <subcellularLocation>
        <location evidence="1">Vacuole membrane</location>
        <topology evidence="1">Multi-pass membrane protein</topology>
    </subcellularLocation>
</comment>
<dbReference type="GO" id="GO:0005774">
    <property type="term" value="C:vacuolar membrane"/>
    <property type="evidence" value="ECO:0007669"/>
    <property type="project" value="UniProtKB-SubCell"/>
</dbReference>
<feature type="transmembrane region" description="Helical" evidence="10">
    <location>
        <begin position="247"/>
        <end position="267"/>
    </location>
</feature>
<dbReference type="Gene3D" id="1.20.1720.10">
    <property type="entry name" value="Multidrug resistance protein D"/>
    <property type="match status" value="1"/>
</dbReference>
<dbReference type="InterPro" id="IPR036259">
    <property type="entry name" value="MFS_trans_sf"/>
</dbReference>
<feature type="transmembrane region" description="Helical" evidence="10">
    <location>
        <begin position="153"/>
        <end position="174"/>
    </location>
</feature>
<evidence type="ECO:0000256" key="1">
    <source>
        <dbReference type="ARBA" id="ARBA00004128"/>
    </source>
</evidence>
<evidence type="ECO:0000256" key="2">
    <source>
        <dbReference type="ARBA" id="ARBA00007520"/>
    </source>
</evidence>
<feature type="domain" description="Major facilitator superfamily (MFS) profile" evidence="11">
    <location>
        <begin position="59"/>
        <end position="551"/>
    </location>
</feature>
<keyword evidence="4 10" id="KW-1133">Transmembrane helix</keyword>
<dbReference type="Gene3D" id="1.20.1250.20">
    <property type="entry name" value="MFS general substrate transporter like domains"/>
    <property type="match status" value="1"/>
</dbReference>
<protein>
    <recommendedName>
        <fullName evidence="7">Efflux pump dotC</fullName>
    </recommendedName>
    <alternativeName>
        <fullName evidence="8">Dothistromin biosynthesis protein C</fullName>
    </alternativeName>
</protein>
<proteinExistence type="inferred from homology"/>
<dbReference type="InterPro" id="IPR020846">
    <property type="entry name" value="MFS_dom"/>
</dbReference>
<dbReference type="FunFam" id="1.20.1250.20:FF:000196">
    <property type="entry name" value="MFS toxin efflux pump (AflT)"/>
    <property type="match status" value="1"/>
</dbReference>
<dbReference type="PROSITE" id="PS50850">
    <property type="entry name" value="MFS"/>
    <property type="match status" value="1"/>
</dbReference>
<dbReference type="FunFam" id="1.20.1720.10:FF:000014">
    <property type="entry name" value="MFS drug transporter, putative"/>
    <property type="match status" value="1"/>
</dbReference>
<comment type="function">
    <text evidence="6">Efflux pump; part of the gene cluster that mediates the biosynthesis of dothistromin (DOTH), a polyketide toxin very similar in structure to the aflatoxin precursor, versicolorin B. One function of dotC may be to transport early-stage dothistromin biosynthetic intermediates from the cytoplasm into vacuoles, thereby affecting the rate of dothistromin production.</text>
</comment>
<evidence type="ECO:0000259" key="11">
    <source>
        <dbReference type="PROSITE" id="PS50850"/>
    </source>
</evidence>
<feature type="transmembrane region" description="Helical" evidence="10">
    <location>
        <begin position="92"/>
        <end position="112"/>
    </location>
</feature>
<evidence type="ECO:0000313" key="13">
    <source>
        <dbReference type="Proteomes" id="UP000319663"/>
    </source>
</evidence>
<organism evidence="12 13">
    <name type="scientific">Monascus purpureus</name>
    <name type="common">Red mold</name>
    <name type="synonym">Monascus anka</name>
    <dbReference type="NCBI Taxonomy" id="5098"/>
    <lineage>
        <taxon>Eukaryota</taxon>
        <taxon>Fungi</taxon>
        <taxon>Dikarya</taxon>
        <taxon>Ascomycota</taxon>
        <taxon>Pezizomycotina</taxon>
        <taxon>Eurotiomycetes</taxon>
        <taxon>Eurotiomycetidae</taxon>
        <taxon>Eurotiales</taxon>
        <taxon>Aspergillaceae</taxon>
        <taxon>Monascus</taxon>
    </lineage>
</organism>
<feature type="compositionally biased region" description="Basic and acidic residues" evidence="9">
    <location>
        <begin position="1"/>
        <end position="30"/>
    </location>
</feature>